<evidence type="ECO:0000256" key="9">
    <source>
        <dbReference type="PIRSR" id="PIRSR617736-1"/>
    </source>
</evidence>
<evidence type="ECO:0000256" key="7">
    <source>
        <dbReference type="ARBA" id="ARBA00023295"/>
    </source>
</evidence>
<dbReference type="PANTHER" id="PTHR10353">
    <property type="entry name" value="GLYCOSYL HYDROLASE"/>
    <property type="match status" value="1"/>
</dbReference>
<dbReference type="Proteomes" id="UP000053274">
    <property type="component" value="Unassembled WGS sequence"/>
</dbReference>
<keyword evidence="4 12" id="KW-0378">Hydrolase</keyword>
<feature type="binding site" evidence="10">
    <location>
        <begin position="416"/>
        <end position="417"/>
    </location>
    <ligand>
        <name>substrate</name>
    </ligand>
</feature>
<comment type="caution">
    <text evidence="13">The sequence shown here is derived from an EMBL/GenBank/DDBJ whole genome shotgun (WGS) entry which is preliminary data.</text>
</comment>
<evidence type="ECO:0000256" key="11">
    <source>
        <dbReference type="PROSITE-ProRule" id="PRU10055"/>
    </source>
</evidence>
<dbReference type="Gene3D" id="3.20.20.80">
    <property type="entry name" value="Glycosidases"/>
    <property type="match status" value="1"/>
</dbReference>
<evidence type="ECO:0000256" key="6">
    <source>
        <dbReference type="ARBA" id="ARBA00023277"/>
    </source>
</evidence>
<evidence type="ECO:0000313" key="13">
    <source>
        <dbReference type="EMBL" id="KRO35691.1"/>
    </source>
</evidence>
<evidence type="ECO:0000313" key="14">
    <source>
        <dbReference type="Proteomes" id="UP000053274"/>
    </source>
</evidence>
<dbReference type="EMBL" id="LIAM01000066">
    <property type="protein sequence ID" value="KRO35691.1"/>
    <property type="molecule type" value="Genomic_DNA"/>
</dbReference>
<feature type="active site" description="Proton donor" evidence="9">
    <location>
        <position position="164"/>
    </location>
</feature>
<dbReference type="Pfam" id="PF00232">
    <property type="entry name" value="Glyco_hydro_1"/>
    <property type="match status" value="1"/>
</dbReference>
<name>A0A0R2PFJ7_9ACTN</name>
<dbReference type="InterPro" id="IPR018120">
    <property type="entry name" value="Glyco_hydro_1_AS"/>
</dbReference>
<organism evidence="13 14">
    <name type="scientific">Actinobacteria bacterium BACL15 MAG-120619-bin91</name>
    <dbReference type="NCBI Taxonomy" id="1655562"/>
    <lineage>
        <taxon>Bacteria</taxon>
        <taxon>Bacillati</taxon>
        <taxon>Actinomycetota</taxon>
        <taxon>Actinomycetes</taxon>
        <taxon>Actinomycetes incertae sedis</taxon>
        <taxon>ac1 cluster</taxon>
    </lineage>
</organism>
<dbReference type="PROSITE" id="PS00572">
    <property type="entry name" value="GLYCOSYL_HYDROL_F1_1"/>
    <property type="match status" value="1"/>
</dbReference>
<dbReference type="PRINTS" id="PR00131">
    <property type="entry name" value="GLHYDRLASE1"/>
</dbReference>
<dbReference type="InterPro" id="IPR017853">
    <property type="entry name" value="GH"/>
</dbReference>
<dbReference type="AlphaFoldDB" id="A0A0R2PFJ7"/>
<dbReference type="InterPro" id="IPR017736">
    <property type="entry name" value="Glyco_hydro_1_beta-glucosidase"/>
</dbReference>
<evidence type="ECO:0000256" key="2">
    <source>
        <dbReference type="ARBA" id="ARBA00010838"/>
    </source>
</evidence>
<dbReference type="PANTHER" id="PTHR10353:SF36">
    <property type="entry name" value="LP05116P"/>
    <property type="match status" value="1"/>
</dbReference>
<protein>
    <recommendedName>
        <fullName evidence="3 12">Beta-glucosidase</fullName>
        <ecNumber evidence="3 12">3.2.1.21</ecNumber>
    </recommendedName>
</protein>
<feature type="binding site" evidence="10">
    <location>
        <position position="18"/>
    </location>
    <ligand>
        <name>substrate</name>
    </ligand>
</feature>
<sequence length="457" mass="51229">MATFPKDFIWGAATSSYQIEGAAFEDGRGASIWDTFCKAPGKVAKGDTGDVANDHYHRYPEDIAIMKELGLKGYRFSFAWPRMFPNGTGAKEERGFAFYDRLIDGLLEAGIEPLATLYHWDLPQALQDKGGWVNRDILNYFADYSTAVVERFGDRVKKFSPINEPWVVAWLGHGIGIHAPGVTDRRSAFAAAHHTVLAHAASTNAMRAVRSDILTGPVLNQANHVADDPSDPVQAKAADIGDAHQNRFWMDAIMYGTYPQILIDNYGDELTSVIKDGDMEAAQVKNDFIGINYYFDNRIGKSLGGKPEWHSISGLFEQDIDETPRGPLTDMGWPLTPQGLENLLVRWHKEHGDKLPPLFITENGVAYDDGPDASGRVADQRRIDYLHTHLKAVSNAIAQGSPVKGYYQWSLMDNFEWALGYDKRFGIVHVDFDTQKRIIKDSGYWYRDQIKNNGQHI</sequence>
<evidence type="ECO:0000256" key="3">
    <source>
        <dbReference type="ARBA" id="ARBA00012744"/>
    </source>
</evidence>
<feature type="active site" description="Nucleophile" evidence="9 11">
    <location>
        <position position="362"/>
    </location>
</feature>
<feature type="binding site" evidence="10">
    <location>
        <position position="163"/>
    </location>
    <ligand>
        <name>substrate</name>
    </ligand>
</feature>
<dbReference type="GO" id="GO:0030245">
    <property type="term" value="P:cellulose catabolic process"/>
    <property type="evidence" value="ECO:0007669"/>
    <property type="project" value="UniProtKB-KW"/>
</dbReference>
<comment type="catalytic activity">
    <reaction evidence="1 12">
        <text>Hydrolysis of terminal, non-reducing beta-D-glucosyl residues with release of beta-D-glucose.</text>
        <dbReference type="EC" id="3.2.1.21"/>
    </reaction>
</comment>
<feature type="binding site" evidence="10">
    <location>
        <position position="294"/>
    </location>
    <ligand>
        <name>substrate</name>
    </ligand>
</feature>
<proteinExistence type="inferred from homology"/>
<evidence type="ECO:0000256" key="12">
    <source>
        <dbReference type="RuleBase" id="RU361175"/>
    </source>
</evidence>
<evidence type="ECO:0000256" key="1">
    <source>
        <dbReference type="ARBA" id="ARBA00000448"/>
    </source>
</evidence>
<keyword evidence="6" id="KW-0119">Carbohydrate metabolism</keyword>
<evidence type="ECO:0000256" key="4">
    <source>
        <dbReference type="ARBA" id="ARBA00022801"/>
    </source>
</evidence>
<evidence type="ECO:0000256" key="10">
    <source>
        <dbReference type="PIRSR" id="PIRSR617736-2"/>
    </source>
</evidence>
<keyword evidence="8" id="KW-0624">Polysaccharide degradation</keyword>
<dbReference type="InterPro" id="IPR033132">
    <property type="entry name" value="GH_1_N_CS"/>
</dbReference>
<accession>A0A0R2PFJ7</accession>
<dbReference type="FunFam" id="3.20.20.80:FF:000004">
    <property type="entry name" value="Beta-glucosidase 6-phospho-beta-glucosidase"/>
    <property type="match status" value="1"/>
</dbReference>
<dbReference type="NCBIfam" id="TIGR03356">
    <property type="entry name" value="BGL"/>
    <property type="match status" value="1"/>
</dbReference>
<dbReference type="GO" id="GO:0008422">
    <property type="term" value="F:beta-glucosidase activity"/>
    <property type="evidence" value="ECO:0007669"/>
    <property type="project" value="UniProtKB-EC"/>
</dbReference>
<dbReference type="SUPFAM" id="SSF51445">
    <property type="entry name" value="(Trans)glycosidases"/>
    <property type="match status" value="1"/>
</dbReference>
<feature type="binding site" evidence="10">
    <location>
        <position position="409"/>
    </location>
    <ligand>
        <name>substrate</name>
    </ligand>
</feature>
<dbReference type="InterPro" id="IPR001360">
    <property type="entry name" value="Glyco_hydro_1"/>
</dbReference>
<feature type="binding site" evidence="10">
    <location>
        <position position="119"/>
    </location>
    <ligand>
        <name>substrate</name>
    </ligand>
</feature>
<evidence type="ECO:0000256" key="5">
    <source>
        <dbReference type="ARBA" id="ARBA00023001"/>
    </source>
</evidence>
<keyword evidence="7 12" id="KW-0326">Glycosidase</keyword>
<evidence type="ECO:0000256" key="8">
    <source>
        <dbReference type="ARBA" id="ARBA00023326"/>
    </source>
</evidence>
<dbReference type="PROSITE" id="PS00653">
    <property type="entry name" value="GLYCOSYL_HYDROL_F1_2"/>
    <property type="match status" value="1"/>
</dbReference>
<keyword evidence="5" id="KW-0136">Cellulose degradation</keyword>
<gene>
    <name evidence="13" type="ORF">ABR54_00590</name>
</gene>
<reference evidence="13 14" key="1">
    <citation type="submission" date="2015-10" db="EMBL/GenBank/DDBJ databases">
        <title>Metagenome-Assembled Genomes uncover a global brackish microbiome.</title>
        <authorList>
            <person name="Hugerth L.W."/>
            <person name="Larsson J."/>
            <person name="Alneberg J."/>
            <person name="Lindh M.V."/>
            <person name="Legrand C."/>
            <person name="Pinhassi J."/>
            <person name="Andersson A.F."/>
        </authorList>
    </citation>
    <scope>NUCLEOTIDE SEQUENCE [LARGE SCALE GENOMIC DNA]</scope>
    <source>
        <strain evidence="13">BACL15 MAG-120619-bin91</strain>
    </source>
</reference>
<comment type="similarity">
    <text evidence="2 12">Belongs to the glycosyl hydrolase 1 family.</text>
</comment>
<dbReference type="EC" id="3.2.1.21" evidence="3 12"/>